<name>A0A9D1P2L0_9FIRM</name>
<dbReference type="InterPro" id="IPR006976">
    <property type="entry name" value="VanZ-like"/>
</dbReference>
<dbReference type="NCBIfam" id="NF037970">
    <property type="entry name" value="vanZ_1"/>
    <property type="match status" value="1"/>
</dbReference>
<keyword evidence="1" id="KW-0812">Transmembrane</keyword>
<sequence length="164" mass="18459">MKRNVWIQRFWKKIRRPLTFLPAVCLACFIFGFSSQSGEESSSLSMQVTEILVRAADQITGAHWEEPEIQEKTEQYNIYVRKAAHMTEYALFAVALYIPLGGCGLRGRRRILMTLLISAAFAAGDEWHQSFVGGRMPSPRDVGIDCAGAGIGTCAAWIFRRKQK</sequence>
<dbReference type="Pfam" id="PF04892">
    <property type="entry name" value="VanZ"/>
    <property type="match status" value="1"/>
</dbReference>
<reference evidence="3" key="2">
    <citation type="journal article" date="2021" name="PeerJ">
        <title>Extensive microbial diversity within the chicken gut microbiome revealed by metagenomics and culture.</title>
        <authorList>
            <person name="Gilroy R."/>
            <person name="Ravi A."/>
            <person name="Getino M."/>
            <person name="Pursley I."/>
            <person name="Horton D.L."/>
            <person name="Alikhan N.F."/>
            <person name="Baker D."/>
            <person name="Gharbi K."/>
            <person name="Hall N."/>
            <person name="Watson M."/>
            <person name="Adriaenssens E.M."/>
            <person name="Foster-Nyarko E."/>
            <person name="Jarju S."/>
            <person name="Secka A."/>
            <person name="Antonio M."/>
            <person name="Oren A."/>
            <person name="Chaudhuri R.R."/>
            <person name="La Ragione R."/>
            <person name="Hildebrand F."/>
            <person name="Pallen M.J."/>
        </authorList>
    </citation>
    <scope>NUCLEOTIDE SEQUENCE</scope>
    <source>
        <strain evidence="3">CHK188-20938</strain>
    </source>
</reference>
<evidence type="ECO:0000256" key="1">
    <source>
        <dbReference type="SAM" id="Phobius"/>
    </source>
</evidence>
<dbReference type="Proteomes" id="UP000824169">
    <property type="component" value="Unassembled WGS sequence"/>
</dbReference>
<feature type="domain" description="VanZ-like" evidence="2">
    <location>
        <begin position="21"/>
        <end position="160"/>
    </location>
</feature>
<evidence type="ECO:0000313" key="4">
    <source>
        <dbReference type="Proteomes" id="UP000824169"/>
    </source>
</evidence>
<proteinExistence type="predicted"/>
<comment type="caution">
    <text evidence="3">The sequence shown here is derived from an EMBL/GenBank/DDBJ whole genome shotgun (WGS) entry which is preliminary data.</text>
</comment>
<protein>
    <submittedName>
        <fullName evidence="3">VanZ family protein</fullName>
    </submittedName>
</protein>
<accession>A0A9D1P2L0</accession>
<dbReference type="AlphaFoldDB" id="A0A9D1P2L0"/>
<keyword evidence="1" id="KW-1133">Transmembrane helix</keyword>
<reference evidence="3" key="1">
    <citation type="submission" date="2020-10" db="EMBL/GenBank/DDBJ databases">
        <authorList>
            <person name="Gilroy R."/>
        </authorList>
    </citation>
    <scope>NUCLEOTIDE SEQUENCE</scope>
    <source>
        <strain evidence="3">CHK188-20938</strain>
    </source>
</reference>
<keyword evidence="1" id="KW-0472">Membrane</keyword>
<gene>
    <name evidence="3" type="ORF">IAB71_06285</name>
</gene>
<feature type="transmembrane region" description="Helical" evidence="1">
    <location>
        <begin position="89"/>
        <end position="107"/>
    </location>
</feature>
<evidence type="ECO:0000259" key="2">
    <source>
        <dbReference type="Pfam" id="PF04892"/>
    </source>
</evidence>
<evidence type="ECO:0000313" key="3">
    <source>
        <dbReference type="EMBL" id="HIV25381.1"/>
    </source>
</evidence>
<dbReference type="EMBL" id="DVOO01000016">
    <property type="protein sequence ID" value="HIV25381.1"/>
    <property type="molecule type" value="Genomic_DNA"/>
</dbReference>
<organism evidence="3 4">
    <name type="scientific">Candidatus Scatomonas pullistercoris</name>
    <dbReference type="NCBI Taxonomy" id="2840920"/>
    <lineage>
        <taxon>Bacteria</taxon>
        <taxon>Bacillati</taxon>
        <taxon>Bacillota</taxon>
        <taxon>Clostridia</taxon>
        <taxon>Lachnospirales</taxon>
        <taxon>Lachnospiraceae</taxon>
        <taxon>Lachnospiraceae incertae sedis</taxon>
        <taxon>Candidatus Scatomonas</taxon>
    </lineage>
</organism>